<organism evidence="2 3">
    <name type="scientific">Tritrichomonas foetus</name>
    <dbReference type="NCBI Taxonomy" id="1144522"/>
    <lineage>
        <taxon>Eukaryota</taxon>
        <taxon>Metamonada</taxon>
        <taxon>Parabasalia</taxon>
        <taxon>Tritrichomonadida</taxon>
        <taxon>Tritrichomonadidae</taxon>
        <taxon>Tritrichomonas</taxon>
    </lineage>
</organism>
<name>A0A1J4J915_9EUKA</name>
<gene>
    <name evidence="2" type="ORF">TRFO_10669</name>
</gene>
<feature type="compositionally biased region" description="Low complexity" evidence="1">
    <location>
        <begin position="113"/>
        <end position="158"/>
    </location>
</feature>
<feature type="compositionally biased region" description="Polar residues" evidence="1">
    <location>
        <begin position="63"/>
        <end position="74"/>
    </location>
</feature>
<feature type="region of interest" description="Disordered" evidence="1">
    <location>
        <begin position="452"/>
        <end position="493"/>
    </location>
</feature>
<dbReference type="Proteomes" id="UP000179807">
    <property type="component" value="Unassembled WGS sequence"/>
</dbReference>
<sequence>MQMNSDDPMLSDQSEENNDDFLEGLKEMGLLGASGDVSPDNSPKPKTSEKKTSKKTGKKSSDFDMTTPQSNKQGNRTKTKRRPPARRPVINIDELLDGIGANSPPSDQAHPLSQNNNNNNSNSNFNINNNNSNTNSNNNNNSHNDNFNTSNNLNGSKNDFSMMQIAQDNTSSFTSRVELNIQSYITTRFLNLREDFITELQQLLIETDIIEVEVNKFLNELKVNLREVLSFELSNTNQTNQILSVVDSLCPAFLQVMKSIPSINTKDRQSEIESAGLAQVAVSTFSPLIKENFKSSADELMRDLSELHELQSQVKKNEIKNQRQRKVLSETLLDYESQKITQQVESQTISEISQRVSELRKIVNDDDEYDPDDEFGDEPSDKMTKKLKSALLRLRKETESSHLEPSSRIRTFHRKLNDYREDASTMRNMILYNNQMFANRAYQMMSSMQTELSMSSSIPQPSQLSQNQQNQSFSQSFTHSMIPSSPRSPDTPPRVSFPGMNDDLNNSSYMERNFELIDNVRSRLKQIQDQHDADLQNISSFLQNLKKTEKQRVRSEIMTEQ</sequence>
<dbReference type="EMBL" id="MLAK01001260">
    <property type="protein sequence ID" value="OHS95177.1"/>
    <property type="molecule type" value="Genomic_DNA"/>
</dbReference>
<evidence type="ECO:0000313" key="2">
    <source>
        <dbReference type="EMBL" id="OHS95177.1"/>
    </source>
</evidence>
<protein>
    <submittedName>
        <fullName evidence="2">Uncharacterized protein</fullName>
    </submittedName>
</protein>
<accession>A0A1J4J915</accession>
<dbReference type="VEuPathDB" id="TrichDB:TRFO_10669"/>
<keyword evidence="3" id="KW-1185">Reference proteome</keyword>
<evidence type="ECO:0000313" key="3">
    <source>
        <dbReference type="Proteomes" id="UP000179807"/>
    </source>
</evidence>
<reference evidence="2" key="1">
    <citation type="submission" date="2016-10" db="EMBL/GenBank/DDBJ databases">
        <authorList>
            <person name="Benchimol M."/>
            <person name="Almeida L.G."/>
            <person name="Vasconcelos A.T."/>
            <person name="Perreira-Neves A."/>
            <person name="Rosa I.A."/>
            <person name="Tasca T."/>
            <person name="Bogo M.R."/>
            <person name="de Souza W."/>
        </authorList>
    </citation>
    <scope>NUCLEOTIDE SEQUENCE [LARGE SCALE GENOMIC DNA]</scope>
    <source>
        <strain evidence="2">K</strain>
    </source>
</reference>
<feature type="compositionally biased region" description="Basic residues" evidence="1">
    <location>
        <begin position="75"/>
        <end position="85"/>
    </location>
</feature>
<comment type="caution">
    <text evidence="2">The sequence shown here is derived from an EMBL/GenBank/DDBJ whole genome shotgun (WGS) entry which is preliminary data.</text>
</comment>
<dbReference type="RefSeq" id="XP_068348314.1">
    <property type="nucleotide sequence ID" value="XM_068495595.1"/>
</dbReference>
<dbReference type="GeneID" id="94830299"/>
<proteinExistence type="predicted"/>
<feature type="region of interest" description="Disordered" evidence="1">
    <location>
        <begin position="1"/>
        <end position="158"/>
    </location>
</feature>
<feature type="compositionally biased region" description="Acidic residues" evidence="1">
    <location>
        <begin position="13"/>
        <end position="22"/>
    </location>
</feature>
<evidence type="ECO:0000256" key="1">
    <source>
        <dbReference type="SAM" id="MobiDB-lite"/>
    </source>
</evidence>
<dbReference type="AlphaFoldDB" id="A0A1J4J915"/>